<evidence type="ECO:0000259" key="10">
    <source>
        <dbReference type="PROSITE" id="PS50893"/>
    </source>
</evidence>
<evidence type="ECO:0000313" key="12">
    <source>
        <dbReference type="EMBL" id="ABV75332.1"/>
    </source>
</evidence>
<dbReference type="Pfam" id="PF00664">
    <property type="entry name" value="ABC_membrane"/>
    <property type="match status" value="1"/>
</dbReference>
<comment type="function">
    <text evidence="8">Part of an ABC transporter complex. Transmembrane domains (TMD) form a pore in the inner membrane and the ATP-binding domain (NBD) is responsible for energy generation.</text>
</comment>
<dbReference type="GO" id="GO:0015421">
    <property type="term" value="F:ABC-type oligopeptide transporter activity"/>
    <property type="evidence" value="ECO:0007669"/>
    <property type="project" value="TreeGrafter"/>
</dbReference>
<dbReference type="PANTHER" id="PTHR43394">
    <property type="entry name" value="ATP-DEPENDENT PERMEASE MDL1, MITOCHONDRIAL"/>
    <property type="match status" value="1"/>
</dbReference>
<dbReference type="Gene3D" id="1.20.1560.10">
    <property type="entry name" value="ABC transporter type 1, transmembrane domain"/>
    <property type="match status" value="1"/>
</dbReference>
<evidence type="ECO:0000256" key="6">
    <source>
        <dbReference type="ARBA" id="ARBA00022989"/>
    </source>
</evidence>
<evidence type="ECO:0000256" key="5">
    <source>
        <dbReference type="ARBA" id="ARBA00022840"/>
    </source>
</evidence>
<reference evidence="12" key="1">
    <citation type="submission" date="2007-09" db="EMBL/GenBank/DDBJ databases">
        <title>Complete Genome Sequence of Rickettsia akari.</title>
        <authorList>
            <person name="Madan A."/>
            <person name="Fahey J."/>
            <person name="Helton E."/>
            <person name="Ketteman M."/>
            <person name="Madan A."/>
            <person name="Rodrigues S."/>
            <person name="Sanchez A."/>
            <person name="Whiting M."/>
            <person name="Dasch G."/>
            <person name="Eremeeva M."/>
        </authorList>
    </citation>
    <scope>NUCLEOTIDE SEQUENCE</scope>
    <source>
        <strain evidence="12">Hartford</strain>
    </source>
</reference>
<dbReference type="AlphaFoldDB" id="A8GPK7"/>
<feature type="domain" description="ABC transporter" evidence="10">
    <location>
        <begin position="328"/>
        <end position="564"/>
    </location>
</feature>
<evidence type="ECO:0000256" key="8">
    <source>
        <dbReference type="ARBA" id="ARBA00024725"/>
    </source>
</evidence>
<keyword evidence="6 9" id="KW-1133">Transmembrane helix</keyword>
<evidence type="ECO:0000313" key="13">
    <source>
        <dbReference type="Proteomes" id="UP000006830"/>
    </source>
</evidence>
<dbReference type="Gene3D" id="3.40.50.300">
    <property type="entry name" value="P-loop containing nucleotide triphosphate hydrolases"/>
    <property type="match status" value="1"/>
</dbReference>
<dbReference type="GO" id="GO:0016887">
    <property type="term" value="F:ATP hydrolysis activity"/>
    <property type="evidence" value="ECO:0007669"/>
    <property type="project" value="InterPro"/>
</dbReference>
<dbReference type="GO" id="GO:0005524">
    <property type="term" value="F:ATP binding"/>
    <property type="evidence" value="ECO:0007669"/>
    <property type="project" value="UniProtKB-KW"/>
</dbReference>
<proteinExistence type="inferred from homology"/>
<evidence type="ECO:0000259" key="11">
    <source>
        <dbReference type="PROSITE" id="PS50929"/>
    </source>
</evidence>
<dbReference type="EMBL" id="CP000847">
    <property type="protein sequence ID" value="ABV75332.1"/>
    <property type="molecule type" value="Genomic_DNA"/>
</dbReference>
<dbReference type="InterPro" id="IPR017871">
    <property type="entry name" value="ABC_transporter-like_CS"/>
</dbReference>
<dbReference type="PROSITE" id="PS50929">
    <property type="entry name" value="ABC_TM1F"/>
    <property type="match status" value="1"/>
</dbReference>
<feature type="transmembrane region" description="Helical" evidence="9">
    <location>
        <begin position="12"/>
        <end position="33"/>
    </location>
</feature>
<dbReference type="SMART" id="SM00382">
    <property type="entry name" value="AAA"/>
    <property type="match status" value="1"/>
</dbReference>
<dbReference type="PROSITE" id="PS50893">
    <property type="entry name" value="ABC_TRANSPORTER_2"/>
    <property type="match status" value="1"/>
</dbReference>
<keyword evidence="5" id="KW-0067">ATP-binding</keyword>
<sequence length="568" mass="63591">MIKYLKFYKKDLIVVMVSLLSVSASLLLIGSVFRNLVDNGLSQDHILSVDKSILYICLLITILSIASFFRSYFINNIAEKAVNQIRKEAYSNLINYEIEEFEELKIGDIISRLTNDIDQISTLIVNFLSFFIRNSVMLIGGVTLMFFESFKLASIVIITIPVLLIPLIKFGKHVKALSKKALESKSLLASDIDETFNNIRAIYVFNNQTNKIAHFDTKLQNYLTYCKTRLKIRALFFAISIAVIFLAITLVVWIGALDIVKGHLSAGQIISFIYYAIIAGVSCGGIFELLSEIHLPVTALERIITIIDKTPITHNNYLELNNSNAVSIEFRNVNFTYHSRPHLTIINNMSFKINANQFVGIVGRSGGGKSTLMQLLLRFYRQESGTILINDQDITLLNPTEIRKLIAYVPQEASIFSGTIRSNIIFGNNEANDDEINEILKITGIEEFSATLHDCINAKIGEKGVRLSGGQKQRIAIARALIHKPHILLLDEAMSALDTMSEQKLLNSIRNIMKGKIIISIAHRISSIESADNILVVDKGAIVAEGSHNNLSKNSEIYRNICKEQLTV</sequence>
<evidence type="ECO:0000256" key="3">
    <source>
        <dbReference type="ARBA" id="ARBA00022692"/>
    </source>
</evidence>
<dbReference type="InterPro" id="IPR003439">
    <property type="entry name" value="ABC_transporter-like_ATP-bd"/>
</dbReference>
<keyword evidence="3 9" id="KW-0812">Transmembrane</keyword>
<feature type="transmembrane region" description="Helical" evidence="9">
    <location>
        <begin position="53"/>
        <end position="73"/>
    </location>
</feature>
<dbReference type="FunFam" id="3.40.50.300:FF:000218">
    <property type="entry name" value="Multidrug ABC transporter ATP-binding protein"/>
    <property type="match status" value="1"/>
</dbReference>
<comment type="subcellular location">
    <subcellularLocation>
        <location evidence="1">Cell inner membrane</location>
        <topology evidence="1">Multi-pass membrane protein</topology>
    </subcellularLocation>
</comment>
<feature type="transmembrane region" description="Helical" evidence="9">
    <location>
        <begin position="234"/>
        <end position="257"/>
    </location>
</feature>
<feature type="transmembrane region" description="Helical" evidence="9">
    <location>
        <begin position="152"/>
        <end position="170"/>
    </location>
</feature>
<dbReference type="STRING" id="293614.A1C_05475"/>
<dbReference type="Pfam" id="PF00005">
    <property type="entry name" value="ABC_tran"/>
    <property type="match status" value="1"/>
</dbReference>
<feature type="transmembrane region" description="Helical" evidence="9">
    <location>
        <begin position="269"/>
        <end position="290"/>
    </location>
</feature>
<dbReference type="InterPro" id="IPR039421">
    <property type="entry name" value="Type_1_exporter"/>
</dbReference>
<dbReference type="PANTHER" id="PTHR43394:SF1">
    <property type="entry name" value="ATP-BINDING CASSETTE SUB-FAMILY B MEMBER 10, MITOCHONDRIAL"/>
    <property type="match status" value="1"/>
</dbReference>
<protein>
    <submittedName>
        <fullName evidence="12">Multidrug resistance protein</fullName>
    </submittedName>
</protein>
<evidence type="ECO:0000256" key="2">
    <source>
        <dbReference type="ARBA" id="ARBA00005417"/>
    </source>
</evidence>
<organism evidence="12 13">
    <name type="scientific">Rickettsia akari (strain Hartford)</name>
    <dbReference type="NCBI Taxonomy" id="293614"/>
    <lineage>
        <taxon>Bacteria</taxon>
        <taxon>Pseudomonadati</taxon>
        <taxon>Pseudomonadota</taxon>
        <taxon>Alphaproteobacteria</taxon>
        <taxon>Rickettsiales</taxon>
        <taxon>Rickettsiaceae</taxon>
        <taxon>Rickettsieae</taxon>
        <taxon>Rickettsia</taxon>
        <taxon>spotted fever group</taxon>
    </lineage>
</organism>
<keyword evidence="13" id="KW-1185">Reference proteome</keyword>
<comment type="similarity">
    <text evidence="2">Belongs to the ABC transporter superfamily.</text>
</comment>
<dbReference type="CDD" id="cd18575">
    <property type="entry name" value="ABC_6TM_bac_exporter_ABCB8_10_like"/>
    <property type="match status" value="1"/>
</dbReference>
<keyword evidence="7 9" id="KW-0472">Membrane</keyword>
<dbReference type="eggNOG" id="COG1132">
    <property type="taxonomic scope" value="Bacteria"/>
</dbReference>
<gene>
    <name evidence="12" type="ordered locus">A1C_05475</name>
</gene>
<dbReference type="InterPro" id="IPR036640">
    <property type="entry name" value="ABC1_TM_sf"/>
</dbReference>
<dbReference type="InterPro" id="IPR027417">
    <property type="entry name" value="P-loop_NTPase"/>
</dbReference>
<keyword evidence="4" id="KW-0547">Nucleotide-binding</keyword>
<feature type="transmembrane region" description="Helical" evidence="9">
    <location>
        <begin position="123"/>
        <end position="146"/>
    </location>
</feature>
<feature type="domain" description="ABC transmembrane type-1" evidence="11">
    <location>
        <begin position="13"/>
        <end position="295"/>
    </location>
</feature>
<evidence type="ECO:0000256" key="7">
    <source>
        <dbReference type="ARBA" id="ARBA00023136"/>
    </source>
</evidence>
<dbReference type="InterPro" id="IPR011527">
    <property type="entry name" value="ABC1_TM_dom"/>
</dbReference>
<dbReference type="SUPFAM" id="SSF52540">
    <property type="entry name" value="P-loop containing nucleoside triphosphate hydrolases"/>
    <property type="match status" value="1"/>
</dbReference>
<dbReference type="PROSITE" id="PS00211">
    <property type="entry name" value="ABC_TRANSPORTER_1"/>
    <property type="match status" value="1"/>
</dbReference>
<dbReference type="Proteomes" id="UP000006830">
    <property type="component" value="Chromosome"/>
</dbReference>
<name>A8GPK7_RICAH</name>
<evidence type="ECO:0000256" key="9">
    <source>
        <dbReference type="SAM" id="Phobius"/>
    </source>
</evidence>
<dbReference type="HOGENOM" id="CLU_000604_84_3_5"/>
<dbReference type="KEGG" id="rak:A1C_05475"/>
<accession>A8GPK7</accession>
<dbReference type="SUPFAM" id="SSF90123">
    <property type="entry name" value="ABC transporter transmembrane region"/>
    <property type="match status" value="1"/>
</dbReference>
<dbReference type="GO" id="GO:0005886">
    <property type="term" value="C:plasma membrane"/>
    <property type="evidence" value="ECO:0007669"/>
    <property type="project" value="UniProtKB-SubCell"/>
</dbReference>
<evidence type="ECO:0000256" key="4">
    <source>
        <dbReference type="ARBA" id="ARBA00022741"/>
    </source>
</evidence>
<dbReference type="InterPro" id="IPR003593">
    <property type="entry name" value="AAA+_ATPase"/>
</dbReference>
<evidence type="ECO:0000256" key="1">
    <source>
        <dbReference type="ARBA" id="ARBA00004429"/>
    </source>
</evidence>